<evidence type="ECO:0008006" key="2">
    <source>
        <dbReference type="Google" id="ProtNLM"/>
    </source>
</evidence>
<dbReference type="InterPro" id="IPR019587">
    <property type="entry name" value="Polyketide_cyclase/dehydratase"/>
</dbReference>
<dbReference type="CDD" id="cd07821">
    <property type="entry name" value="PYR_PYL_RCAR_like"/>
    <property type="match status" value="1"/>
</dbReference>
<reference evidence="1" key="1">
    <citation type="journal article" date="2003" name="Proc. Natl. Acad. Sci. U.S.A.">
        <title>Proteorhodopsin genes are distributed among divergent marine bacterial taxa.</title>
        <authorList>
            <person name="De La Torre J.R."/>
            <person name="Christianson L.M."/>
            <person name="Beja O."/>
            <person name="Suzuki M.T."/>
            <person name="Karl D.M."/>
            <person name="Heidelberg J."/>
            <person name="DeLong E.F."/>
        </authorList>
    </citation>
    <scope>NUCLEOTIDE SEQUENCE</scope>
</reference>
<dbReference type="EMBL" id="AY372452">
    <property type="protein sequence ID" value="AAR05187.1"/>
    <property type="molecule type" value="Genomic_DNA"/>
</dbReference>
<dbReference type="Gene3D" id="3.30.530.20">
    <property type="match status" value="1"/>
</dbReference>
<accession>Q6UD53</accession>
<dbReference type="AlphaFoldDB" id="Q6UD53"/>
<proteinExistence type="predicted"/>
<protein>
    <recommendedName>
        <fullName evidence="2">MxaD family protein</fullName>
    </recommendedName>
</protein>
<dbReference type="Pfam" id="PF10604">
    <property type="entry name" value="Polyketide_cyc2"/>
    <property type="match status" value="1"/>
</dbReference>
<evidence type="ECO:0000313" key="1">
    <source>
        <dbReference type="EMBL" id="AAR05187.1"/>
    </source>
</evidence>
<dbReference type="InterPro" id="IPR023393">
    <property type="entry name" value="START-like_dom_sf"/>
</dbReference>
<sequence>MKTLTEEIIFNCPAESLWDILSDVSRCDWVPTIDQMTLEGDCRVFEMEGMGKVKEQILLLDNDAMRLQYSAIETRTPLDHHLATMQISSIDAASCKFLWTTEIEPEIFADAIHQGMLISIDGLKKVLFKIQHK</sequence>
<gene>
    <name evidence="1" type="ORF">ANT8C10.12</name>
</gene>
<name>Q6UD53_9PROT</name>
<reference evidence="1" key="2">
    <citation type="submission" date="2003-08" db="EMBL/GenBank/DDBJ databases">
        <authorList>
            <person name="de la Torre J.R."/>
            <person name="Christianson L.M."/>
            <person name="Beja O."/>
            <person name="Suzuki M.T."/>
            <person name="Karl D.M."/>
            <person name="Heidelberg J.F."/>
            <person name="DeLong E.F."/>
        </authorList>
    </citation>
    <scope>NUCLEOTIDE SEQUENCE</scope>
</reference>
<organism evidence="1">
    <name type="scientific">uncultured marine proteobacterium ANT8C10</name>
    <dbReference type="NCBI Taxonomy" id="248047"/>
    <lineage>
        <taxon>Bacteria</taxon>
        <taxon>Pseudomonadati</taxon>
        <taxon>Pseudomonadota</taxon>
        <taxon>environmental samples</taxon>
    </lineage>
</organism>
<dbReference type="SUPFAM" id="SSF55961">
    <property type="entry name" value="Bet v1-like"/>
    <property type="match status" value="1"/>
</dbReference>